<proteinExistence type="predicted"/>
<dbReference type="AlphaFoldDB" id="A0AAV3YFZ4"/>
<feature type="region of interest" description="Disordered" evidence="1">
    <location>
        <begin position="16"/>
        <end position="37"/>
    </location>
</feature>
<dbReference type="EMBL" id="BLXT01001503">
    <property type="protein sequence ID" value="GFN86240.1"/>
    <property type="molecule type" value="Genomic_DNA"/>
</dbReference>
<dbReference type="Proteomes" id="UP000735302">
    <property type="component" value="Unassembled WGS sequence"/>
</dbReference>
<comment type="caution">
    <text evidence="2">The sequence shown here is derived from an EMBL/GenBank/DDBJ whole genome shotgun (WGS) entry which is preliminary data.</text>
</comment>
<keyword evidence="3" id="KW-1185">Reference proteome</keyword>
<reference evidence="2 3" key="1">
    <citation type="journal article" date="2021" name="Elife">
        <title>Chloroplast acquisition without the gene transfer in kleptoplastic sea slugs, Plakobranchus ocellatus.</title>
        <authorList>
            <person name="Maeda T."/>
            <person name="Takahashi S."/>
            <person name="Yoshida T."/>
            <person name="Shimamura S."/>
            <person name="Takaki Y."/>
            <person name="Nagai Y."/>
            <person name="Toyoda A."/>
            <person name="Suzuki Y."/>
            <person name="Arimoto A."/>
            <person name="Ishii H."/>
            <person name="Satoh N."/>
            <person name="Nishiyama T."/>
            <person name="Hasebe M."/>
            <person name="Maruyama T."/>
            <person name="Minagawa J."/>
            <person name="Obokata J."/>
            <person name="Shigenobu S."/>
        </authorList>
    </citation>
    <scope>NUCLEOTIDE SEQUENCE [LARGE SCALE GENOMIC DNA]</scope>
</reference>
<sequence length="153" mass="16214">MVTVVVATPVKAAVFSSGGSSSSGIPIRSCSNSSSSGSDNGCSFCVIFLIVGVTPQQGDLRLLGHPSGQGAGSGARTRDRRAPAYLRADSLTTVPSTPTSQQEAFRIPHSHNNKQVFFLDPCRVHQRAIKFMSALCDKTLVYLPLSTKYNGLL</sequence>
<accession>A0AAV3YFZ4</accession>
<evidence type="ECO:0000313" key="2">
    <source>
        <dbReference type="EMBL" id="GFN86240.1"/>
    </source>
</evidence>
<gene>
    <name evidence="2" type="ORF">PoB_001274600</name>
</gene>
<evidence type="ECO:0000313" key="3">
    <source>
        <dbReference type="Proteomes" id="UP000735302"/>
    </source>
</evidence>
<protein>
    <submittedName>
        <fullName evidence="2">Uncharacterized protein</fullName>
    </submittedName>
</protein>
<evidence type="ECO:0000256" key="1">
    <source>
        <dbReference type="SAM" id="MobiDB-lite"/>
    </source>
</evidence>
<name>A0AAV3YFZ4_9GAST</name>
<organism evidence="2 3">
    <name type="scientific">Plakobranchus ocellatus</name>
    <dbReference type="NCBI Taxonomy" id="259542"/>
    <lineage>
        <taxon>Eukaryota</taxon>
        <taxon>Metazoa</taxon>
        <taxon>Spiralia</taxon>
        <taxon>Lophotrochozoa</taxon>
        <taxon>Mollusca</taxon>
        <taxon>Gastropoda</taxon>
        <taxon>Heterobranchia</taxon>
        <taxon>Euthyneura</taxon>
        <taxon>Panpulmonata</taxon>
        <taxon>Sacoglossa</taxon>
        <taxon>Placobranchoidea</taxon>
        <taxon>Plakobranchidae</taxon>
        <taxon>Plakobranchus</taxon>
    </lineage>
</organism>